<evidence type="ECO:0000313" key="1">
    <source>
        <dbReference type="EMBL" id="KAK3076938.1"/>
    </source>
</evidence>
<sequence>MEVAGLVIGAVGLAGLFTTCLECIEYVQSGRKLGKDYVLLETKLCNQKIRSMAWGKACRFGTSDGYDTRLDSSARRRAIERTMACILMLFVDAEKFSRTHALQQGGKQRLRTNVLLQNSNGSLIPRDALCDFLGRIEQTQRQASFFTAARWAISDRKKFAELIQHLKDFIDDLQNLTRDMETIELQRHFVELEIETIADEEILCNMIEAGQDDNDAVSDAASRRLESIRGSSIAPSTFNTSSVVETFRTAATSWSRRSDDADIEPVSEPLADVPEVPHNQRVIADILRSKPDLEEPGVQMLDQSSFGLTLEAIVKQDHERSQQ</sequence>
<protein>
    <submittedName>
        <fullName evidence="1">Uncharacterized protein</fullName>
    </submittedName>
</protein>
<dbReference type="EMBL" id="JAWDJW010003375">
    <property type="protein sequence ID" value="KAK3076938.1"/>
    <property type="molecule type" value="Genomic_DNA"/>
</dbReference>
<reference evidence="1" key="1">
    <citation type="submission" date="2024-09" db="EMBL/GenBank/DDBJ databases">
        <title>Black Yeasts Isolated from many extreme environments.</title>
        <authorList>
            <person name="Coleine C."/>
            <person name="Stajich J.E."/>
            <person name="Selbmann L."/>
        </authorList>
    </citation>
    <scope>NUCLEOTIDE SEQUENCE</scope>
    <source>
        <strain evidence="1">CCFEE 5737</strain>
    </source>
</reference>
<proteinExistence type="predicted"/>
<dbReference type="Proteomes" id="UP001186974">
    <property type="component" value="Unassembled WGS sequence"/>
</dbReference>
<comment type="caution">
    <text evidence="1">The sequence shown here is derived from an EMBL/GenBank/DDBJ whole genome shotgun (WGS) entry which is preliminary data.</text>
</comment>
<organism evidence="1 2">
    <name type="scientific">Coniosporium uncinatum</name>
    <dbReference type="NCBI Taxonomy" id="93489"/>
    <lineage>
        <taxon>Eukaryota</taxon>
        <taxon>Fungi</taxon>
        <taxon>Dikarya</taxon>
        <taxon>Ascomycota</taxon>
        <taxon>Pezizomycotina</taxon>
        <taxon>Dothideomycetes</taxon>
        <taxon>Dothideomycetes incertae sedis</taxon>
        <taxon>Coniosporium</taxon>
    </lineage>
</organism>
<evidence type="ECO:0000313" key="2">
    <source>
        <dbReference type="Proteomes" id="UP001186974"/>
    </source>
</evidence>
<name>A0ACC3DK48_9PEZI</name>
<feature type="non-terminal residue" evidence="1">
    <location>
        <position position="323"/>
    </location>
</feature>
<keyword evidence="2" id="KW-1185">Reference proteome</keyword>
<gene>
    <name evidence="1" type="ORF">LTS18_011600</name>
</gene>
<accession>A0ACC3DK48</accession>